<accession>A0AAW1NV90</accession>
<feature type="region of interest" description="Disordered" evidence="1">
    <location>
        <begin position="229"/>
        <end position="251"/>
    </location>
</feature>
<dbReference type="Gene3D" id="3.40.50.150">
    <property type="entry name" value="Vaccinia Virus protein VP39"/>
    <property type="match status" value="1"/>
</dbReference>
<sequence>MEVVRHTFGPCAEWAISVECRSPGSASSGRVWTLQSPSGEEASSKTDDLGLEVWPAGKCLCSFLAHHPLIVKHFPNVIELGGGTGLVGILASLLLKATDPGCVVLTDHDPKVLEVLQRNVDANAACATVQELEWRRCSDFQPKQSFRLCLAADVLYASGVVEALANTVAHVLHPDGAFLGCHSIRRTISIDPTTRLPVLDNDDAPFRAFQAALSARGFQWQMLHDSADRHTGNAGAGHGAGPSTREAGNAGSDEAPLVLMAAARNAAALATLTGCQQGS</sequence>
<keyword evidence="3" id="KW-1185">Reference proteome</keyword>
<feature type="compositionally biased region" description="Polar residues" evidence="1">
    <location>
        <begin position="24"/>
        <end position="38"/>
    </location>
</feature>
<dbReference type="GO" id="GO:0032991">
    <property type="term" value="C:protein-containing complex"/>
    <property type="evidence" value="ECO:0007669"/>
    <property type="project" value="TreeGrafter"/>
</dbReference>
<evidence type="ECO:0000313" key="2">
    <source>
        <dbReference type="EMBL" id="KAK9800279.1"/>
    </source>
</evidence>
<comment type="caution">
    <text evidence="2">The sequence shown here is derived from an EMBL/GenBank/DDBJ whole genome shotgun (WGS) entry which is preliminary data.</text>
</comment>
<dbReference type="InterPro" id="IPR029063">
    <property type="entry name" value="SAM-dependent_MTases_sf"/>
</dbReference>
<evidence type="ECO:0000256" key="1">
    <source>
        <dbReference type="SAM" id="MobiDB-lite"/>
    </source>
</evidence>
<proteinExistence type="predicted"/>
<dbReference type="InterPro" id="IPR019410">
    <property type="entry name" value="Methyltransf_16"/>
</dbReference>
<reference evidence="2 3" key="1">
    <citation type="journal article" date="2024" name="Nat. Commun.">
        <title>Phylogenomics reveals the evolutionary origins of lichenization in chlorophyte algae.</title>
        <authorList>
            <person name="Puginier C."/>
            <person name="Libourel C."/>
            <person name="Otte J."/>
            <person name="Skaloud P."/>
            <person name="Haon M."/>
            <person name="Grisel S."/>
            <person name="Petersen M."/>
            <person name="Berrin J.G."/>
            <person name="Delaux P.M."/>
            <person name="Dal Grande F."/>
            <person name="Keller J."/>
        </authorList>
    </citation>
    <scope>NUCLEOTIDE SEQUENCE [LARGE SCALE GENOMIC DNA]</scope>
    <source>
        <strain evidence="2 3">SAG 2036</strain>
    </source>
</reference>
<dbReference type="GO" id="GO:0005829">
    <property type="term" value="C:cytosol"/>
    <property type="evidence" value="ECO:0007669"/>
    <property type="project" value="TreeGrafter"/>
</dbReference>
<dbReference type="Pfam" id="PF10294">
    <property type="entry name" value="Methyltransf_16"/>
    <property type="match status" value="1"/>
</dbReference>
<dbReference type="PANTHER" id="PTHR14614">
    <property type="entry name" value="HEPATOCELLULAR CARCINOMA-ASSOCIATED ANTIGEN"/>
    <property type="match status" value="1"/>
</dbReference>
<dbReference type="Proteomes" id="UP001465755">
    <property type="component" value="Unassembled WGS sequence"/>
</dbReference>
<organism evidence="2 3">
    <name type="scientific">Symbiochloris irregularis</name>
    <dbReference type="NCBI Taxonomy" id="706552"/>
    <lineage>
        <taxon>Eukaryota</taxon>
        <taxon>Viridiplantae</taxon>
        <taxon>Chlorophyta</taxon>
        <taxon>core chlorophytes</taxon>
        <taxon>Trebouxiophyceae</taxon>
        <taxon>Trebouxiales</taxon>
        <taxon>Trebouxiaceae</taxon>
        <taxon>Symbiochloris</taxon>
    </lineage>
</organism>
<dbReference type="AlphaFoldDB" id="A0AAW1NV90"/>
<dbReference type="PANTHER" id="PTHR14614:SF109">
    <property type="entry name" value="RIBOSOMAL LYSINE N-METHYLTRANSFERASE 5"/>
    <property type="match status" value="1"/>
</dbReference>
<protein>
    <submittedName>
        <fullName evidence="2">Uncharacterized protein</fullName>
    </submittedName>
</protein>
<gene>
    <name evidence="2" type="ORF">WJX73_003290</name>
</gene>
<name>A0AAW1NV90_9CHLO</name>
<dbReference type="EMBL" id="JALJOQ010000083">
    <property type="protein sequence ID" value="KAK9800279.1"/>
    <property type="molecule type" value="Genomic_DNA"/>
</dbReference>
<evidence type="ECO:0000313" key="3">
    <source>
        <dbReference type="Proteomes" id="UP001465755"/>
    </source>
</evidence>
<dbReference type="SUPFAM" id="SSF53335">
    <property type="entry name" value="S-adenosyl-L-methionine-dependent methyltransferases"/>
    <property type="match status" value="1"/>
</dbReference>
<feature type="region of interest" description="Disordered" evidence="1">
    <location>
        <begin position="23"/>
        <end position="45"/>
    </location>
</feature>